<dbReference type="AlphaFoldDB" id="X1PVI8"/>
<dbReference type="EMBL" id="BARV01024517">
    <property type="protein sequence ID" value="GAI46551.1"/>
    <property type="molecule type" value="Genomic_DNA"/>
</dbReference>
<evidence type="ECO:0000259" key="1">
    <source>
        <dbReference type="Pfam" id="PF08544"/>
    </source>
</evidence>
<gene>
    <name evidence="2" type="ORF">S06H3_40004</name>
</gene>
<dbReference type="Pfam" id="PF08544">
    <property type="entry name" value="GHMP_kinases_C"/>
    <property type="match status" value="1"/>
</dbReference>
<accession>X1PVI8</accession>
<dbReference type="InterPro" id="IPR013750">
    <property type="entry name" value="GHMP_kinase_C_dom"/>
</dbReference>
<organism evidence="2">
    <name type="scientific">marine sediment metagenome</name>
    <dbReference type="NCBI Taxonomy" id="412755"/>
    <lineage>
        <taxon>unclassified sequences</taxon>
        <taxon>metagenomes</taxon>
        <taxon>ecological metagenomes</taxon>
    </lineage>
</organism>
<dbReference type="Gene3D" id="3.30.70.890">
    <property type="entry name" value="GHMP kinase, C-terminal domain"/>
    <property type="match status" value="1"/>
</dbReference>
<proteinExistence type="predicted"/>
<protein>
    <recommendedName>
        <fullName evidence="1">GHMP kinase C-terminal domain-containing protein</fullName>
    </recommendedName>
</protein>
<evidence type="ECO:0000313" key="2">
    <source>
        <dbReference type="EMBL" id="GAI46551.1"/>
    </source>
</evidence>
<reference evidence="2" key="1">
    <citation type="journal article" date="2014" name="Front. Microbiol.">
        <title>High frequency of phylogenetically diverse reductive dehalogenase-homologous genes in deep subseafloor sedimentary metagenomes.</title>
        <authorList>
            <person name="Kawai M."/>
            <person name="Futagami T."/>
            <person name="Toyoda A."/>
            <person name="Takaki Y."/>
            <person name="Nishi S."/>
            <person name="Hori S."/>
            <person name="Arai W."/>
            <person name="Tsubouchi T."/>
            <person name="Morono Y."/>
            <person name="Uchiyama I."/>
            <person name="Ito T."/>
            <person name="Fujiyama A."/>
            <person name="Inagaki F."/>
            <person name="Takami H."/>
        </authorList>
    </citation>
    <scope>NUCLEOTIDE SEQUENCE</scope>
    <source>
        <strain evidence="2">Expedition CK06-06</strain>
    </source>
</reference>
<sequence length="74" mass="8109">MLEDVAVDNFAGLGEYRQQFLEAGAQEVHLAGSGPALFTLVKDKAQAEKIYHNLQQQGLESYLTETLAAIEKAE</sequence>
<name>X1PVI8_9ZZZZ</name>
<dbReference type="SUPFAM" id="SSF55060">
    <property type="entry name" value="GHMP Kinase, C-terminal domain"/>
    <property type="match status" value="1"/>
</dbReference>
<dbReference type="InterPro" id="IPR036554">
    <property type="entry name" value="GHMP_kinase_C_sf"/>
</dbReference>
<comment type="caution">
    <text evidence="2">The sequence shown here is derived from an EMBL/GenBank/DDBJ whole genome shotgun (WGS) entry which is preliminary data.</text>
</comment>
<feature type="domain" description="GHMP kinase C-terminal" evidence="1">
    <location>
        <begin position="5"/>
        <end position="58"/>
    </location>
</feature>